<feature type="domain" description="Haemolysin activator HlyB C-terminal" evidence="1">
    <location>
        <begin position="287"/>
        <end position="597"/>
    </location>
</feature>
<reference evidence="2" key="1">
    <citation type="submission" date="2019-11" db="EMBL/GenBank/DDBJ databases">
        <title>Genomic insights into an expanded diversity of filamentous marine cyanobacteria reveals the extraordinary biosynthetic potential of Moorea and Okeania.</title>
        <authorList>
            <person name="Ferreira Leao T."/>
            <person name="Wang M."/>
            <person name="Moss N."/>
            <person name="Da Silva R."/>
            <person name="Sanders J."/>
            <person name="Nurk S."/>
            <person name="Gurevich A."/>
            <person name="Humphrey G."/>
            <person name="Reher R."/>
            <person name="Zhu Q."/>
            <person name="Belda-Ferre P."/>
            <person name="Glukhov E."/>
            <person name="Rex R."/>
            <person name="Dorrestein P.C."/>
            <person name="Knight R."/>
            <person name="Pevzner P."/>
            <person name="Gerwick W.H."/>
            <person name="Gerwick L."/>
        </authorList>
    </citation>
    <scope>NUCLEOTIDE SEQUENCE</scope>
    <source>
        <strain evidence="2">SIO1C4</strain>
    </source>
</reference>
<dbReference type="PANTHER" id="PTHR34597:SF3">
    <property type="entry name" value="OUTER MEMBRANE TRANSPORTER CDIB"/>
    <property type="match status" value="1"/>
</dbReference>
<dbReference type="InterPro" id="IPR005565">
    <property type="entry name" value="Hemolysn_activator_HlyB_C"/>
</dbReference>
<dbReference type="GO" id="GO:0046819">
    <property type="term" value="P:protein secretion by the type V secretion system"/>
    <property type="evidence" value="ECO:0007669"/>
    <property type="project" value="TreeGrafter"/>
</dbReference>
<accession>A0A6B3NEC9</accession>
<dbReference type="Gene3D" id="2.40.160.50">
    <property type="entry name" value="membrane protein fhac: a member of the omp85/tpsb transporter family"/>
    <property type="match status" value="1"/>
</dbReference>
<dbReference type="GO" id="GO:0098046">
    <property type="term" value="C:type V protein secretion system complex"/>
    <property type="evidence" value="ECO:0007669"/>
    <property type="project" value="TreeGrafter"/>
</dbReference>
<protein>
    <submittedName>
        <fullName evidence="2">ShlB/FhaC/HecB family hemolysin secretion/activation protein</fullName>
    </submittedName>
</protein>
<dbReference type="GO" id="GO:0008320">
    <property type="term" value="F:protein transmembrane transporter activity"/>
    <property type="evidence" value="ECO:0007669"/>
    <property type="project" value="TreeGrafter"/>
</dbReference>
<dbReference type="EMBL" id="JAAHFQ010000456">
    <property type="protein sequence ID" value="NER29940.1"/>
    <property type="molecule type" value="Genomic_DNA"/>
</dbReference>
<dbReference type="InterPro" id="IPR051544">
    <property type="entry name" value="TPS_OM_transporter"/>
</dbReference>
<evidence type="ECO:0000259" key="1">
    <source>
        <dbReference type="Pfam" id="PF03865"/>
    </source>
</evidence>
<comment type="caution">
    <text evidence="2">The sequence shown here is derived from an EMBL/GenBank/DDBJ whole genome shotgun (WGS) entry which is preliminary data.</text>
</comment>
<dbReference type="AlphaFoldDB" id="A0A6B3NEC9"/>
<sequence>MPIVRYSATQRVKAQTNNREDISVVSSLNKVKFGFVPLLCSVIFSTCPVSLVNAQLTPERNLETKNLTDSASTQLLIEETKSVNITDIFSLHPARNEMFSRQDIVLPSADKLRAIAPDFTGESFHIEPLNENFLSFYYPTVNKPALKEEEIQVKEYFLYFRDKNSPLIVHNRHYTQASQASLIAINNEQSTINSGSTTADEQAVSNAFRTNPSGTTPRHRLREVEAIEITGLGRLQPRYVRSRLETATTAPLEQKRLLDALQMLQRDPLIESLSVEWATGSRPGLGVLKVDVQEANAFSVQLSSDNRRSPSFGSIGSQIQLSHKNLLGFGDRLDISYVGTIGSNSLNNLSYTIPLNRHNGTFTFSQTRSTNRIITEPLDLLDIELKDRQYQLTYRQPLLRTPTEELTVGLTVSRHQLQSIMGWNDIGPFRLYEGANEEGKLTISTLRFLTQYTQRSNQHILTLSSKFSLGIGAFGATVNDDIPDSRFLSWRGQADYLRLLAPDVILLLNSDLQLSNQALLSQEKFSVGGQLSVRGYRQGILQADNGFFASAELRFPILSIPEWQTKLQLAPFFDFGTVWSSSNSLQSIDTSTIFSVGLSLLLPVGNNFSARIDWGIPLIDLETGGDTLQENGIYFSIQYRPFN</sequence>
<evidence type="ECO:0000313" key="2">
    <source>
        <dbReference type="EMBL" id="NER29940.1"/>
    </source>
</evidence>
<name>A0A6B3NEC9_9CYAN</name>
<dbReference type="PANTHER" id="PTHR34597">
    <property type="entry name" value="SLR1661 PROTEIN"/>
    <property type="match status" value="1"/>
</dbReference>
<proteinExistence type="predicted"/>
<dbReference type="Pfam" id="PF03865">
    <property type="entry name" value="ShlB"/>
    <property type="match status" value="1"/>
</dbReference>
<gene>
    <name evidence="2" type="ORF">F6J89_20550</name>
</gene>
<organism evidence="2">
    <name type="scientific">Symploca sp. SIO1C4</name>
    <dbReference type="NCBI Taxonomy" id="2607765"/>
    <lineage>
        <taxon>Bacteria</taxon>
        <taxon>Bacillati</taxon>
        <taxon>Cyanobacteriota</taxon>
        <taxon>Cyanophyceae</taxon>
        <taxon>Coleofasciculales</taxon>
        <taxon>Coleofasciculaceae</taxon>
        <taxon>Symploca</taxon>
    </lineage>
</organism>